<feature type="region of interest" description="Disordered" evidence="14">
    <location>
        <begin position="115"/>
        <end position="139"/>
    </location>
</feature>
<protein>
    <recommendedName>
        <fullName evidence="4 13">Laccase</fullName>
        <ecNumber evidence="4 13">1.10.3.2</ecNumber>
    </recommendedName>
    <alternativeName>
        <fullName evidence="13">Benzenediol:oxygen oxidoreductase</fullName>
    </alternativeName>
    <alternativeName>
        <fullName evidence="13">Diphenol oxidase</fullName>
    </alternativeName>
    <alternativeName>
        <fullName evidence="13">Urishiol oxidase</fullName>
    </alternativeName>
</protein>
<keyword evidence="11" id="KW-0325">Glycoprotein</keyword>
<evidence type="ECO:0000313" key="19">
    <source>
        <dbReference type="Proteomes" id="UP000594261"/>
    </source>
</evidence>
<reference evidence="19" key="1">
    <citation type="journal article" date="2016" name="G3 (Bethesda)">
        <title>First Draft Assembly and Annotation of the Genome of a California Endemic Oak Quercus lobata Nee (Fagaceae).</title>
        <authorList>
            <person name="Sork V.L."/>
            <person name="Fitz-Gibbon S.T."/>
            <person name="Puiu D."/>
            <person name="Crepeau M."/>
            <person name="Gugger P.F."/>
            <person name="Sherman R."/>
            <person name="Stevens K."/>
            <person name="Langley C.H."/>
            <person name="Pellegrini M."/>
            <person name="Salzberg S.L."/>
        </authorList>
    </citation>
    <scope>NUCLEOTIDE SEQUENCE [LARGE SCALE GENOMIC DNA]</scope>
    <source>
        <strain evidence="19">cv. SW786</strain>
    </source>
</reference>
<dbReference type="CDD" id="cd13897">
    <property type="entry name" value="CuRO_3_LCC_plant"/>
    <property type="match status" value="1"/>
</dbReference>
<dbReference type="Proteomes" id="UP000594261">
    <property type="component" value="Chromosome 2"/>
</dbReference>
<reference evidence="18" key="2">
    <citation type="submission" date="2021-01" db="UniProtKB">
        <authorList>
            <consortium name="EnsemblPlants"/>
        </authorList>
    </citation>
    <scope>IDENTIFICATION</scope>
</reference>
<accession>A0A7N2KVL1</accession>
<dbReference type="InterPro" id="IPR033138">
    <property type="entry name" value="Cu_oxidase_CS"/>
</dbReference>
<dbReference type="InterPro" id="IPR011706">
    <property type="entry name" value="Cu-oxidase_C"/>
</dbReference>
<evidence type="ECO:0000256" key="12">
    <source>
        <dbReference type="ARBA" id="ARBA00023185"/>
    </source>
</evidence>
<dbReference type="PROSITE" id="PS00079">
    <property type="entry name" value="MULTICOPPER_OXIDASE1"/>
    <property type="match status" value="1"/>
</dbReference>
<dbReference type="PROSITE" id="PS00080">
    <property type="entry name" value="MULTICOPPER_OXIDASE2"/>
    <property type="match status" value="1"/>
</dbReference>
<feature type="domain" description="Plastocyanin-like" evidence="16">
    <location>
        <begin position="508"/>
        <end position="625"/>
    </location>
</feature>
<dbReference type="SUPFAM" id="SSF49503">
    <property type="entry name" value="Cupredoxins"/>
    <property type="match status" value="3"/>
</dbReference>
<evidence type="ECO:0000259" key="15">
    <source>
        <dbReference type="Pfam" id="PF00394"/>
    </source>
</evidence>
<dbReference type="Gene3D" id="2.60.40.420">
    <property type="entry name" value="Cupredoxins - blue copper proteins"/>
    <property type="match status" value="3"/>
</dbReference>
<comment type="catalytic activity">
    <reaction evidence="1 13">
        <text>4 hydroquinone + O2 = 4 benzosemiquinone + 2 H2O</text>
        <dbReference type="Rhea" id="RHEA:11276"/>
        <dbReference type="ChEBI" id="CHEBI:15377"/>
        <dbReference type="ChEBI" id="CHEBI:15379"/>
        <dbReference type="ChEBI" id="CHEBI:17594"/>
        <dbReference type="ChEBI" id="CHEBI:17977"/>
        <dbReference type="EC" id="1.10.3.2"/>
    </reaction>
</comment>
<evidence type="ECO:0000313" key="18">
    <source>
        <dbReference type="EnsemblPlants" id="QL02p035687:mrna"/>
    </source>
</evidence>
<keyword evidence="7 13" id="KW-0479">Metal-binding</keyword>
<evidence type="ECO:0000256" key="2">
    <source>
        <dbReference type="ARBA" id="ARBA00004271"/>
    </source>
</evidence>
<evidence type="ECO:0000256" key="10">
    <source>
        <dbReference type="ARBA" id="ARBA00023008"/>
    </source>
</evidence>
<dbReference type="GO" id="GO:0052716">
    <property type="term" value="F:hydroquinone:oxygen oxidoreductase activity"/>
    <property type="evidence" value="ECO:0007669"/>
    <property type="project" value="UniProtKB-EC"/>
</dbReference>
<keyword evidence="19" id="KW-1185">Reference proteome</keyword>
<evidence type="ECO:0000256" key="6">
    <source>
        <dbReference type="ARBA" id="ARBA00022525"/>
    </source>
</evidence>
<dbReference type="InterPro" id="IPR017761">
    <property type="entry name" value="Laccase"/>
</dbReference>
<dbReference type="AlphaFoldDB" id="A0A7N2KVL1"/>
<keyword evidence="5 13" id="KW-0052">Apoplast</keyword>
<dbReference type="Gramene" id="QL02p035687:mrna">
    <property type="protein sequence ID" value="QL02p035687:mrna"/>
    <property type="gene ID" value="QL02p035687"/>
</dbReference>
<evidence type="ECO:0000256" key="4">
    <source>
        <dbReference type="ARBA" id="ARBA00012297"/>
    </source>
</evidence>
<evidence type="ECO:0000256" key="9">
    <source>
        <dbReference type="ARBA" id="ARBA00023002"/>
    </source>
</evidence>
<dbReference type="InterPro" id="IPR001117">
    <property type="entry name" value="Cu-oxidase_2nd"/>
</dbReference>
<feature type="chain" id="PRO_5029952456" description="Laccase" evidence="13">
    <location>
        <begin position="29"/>
        <end position="661"/>
    </location>
</feature>
<evidence type="ECO:0000256" key="8">
    <source>
        <dbReference type="ARBA" id="ARBA00022737"/>
    </source>
</evidence>
<proteinExistence type="inferred from homology"/>
<dbReference type="NCBIfam" id="TIGR03389">
    <property type="entry name" value="laccase"/>
    <property type="match status" value="1"/>
</dbReference>
<dbReference type="PANTHER" id="PTHR11709">
    <property type="entry name" value="MULTI-COPPER OXIDASE"/>
    <property type="match status" value="1"/>
</dbReference>
<comment type="similarity">
    <text evidence="3 13">Belongs to the multicopper oxidase family.</text>
</comment>
<dbReference type="GO" id="GO:0048046">
    <property type="term" value="C:apoplast"/>
    <property type="evidence" value="ECO:0007669"/>
    <property type="project" value="UniProtKB-SubCell"/>
</dbReference>
<dbReference type="OMA" id="NISWANP"/>
<dbReference type="CDD" id="cd13849">
    <property type="entry name" value="CuRO_1_LCC_plant"/>
    <property type="match status" value="1"/>
</dbReference>
<dbReference type="GO" id="GO:0046274">
    <property type="term" value="P:lignin catabolic process"/>
    <property type="evidence" value="ECO:0007669"/>
    <property type="project" value="UniProtKB-KW"/>
</dbReference>
<name>A0A7N2KVL1_QUELO</name>
<evidence type="ECO:0000256" key="13">
    <source>
        <dbReference type="RuleBase" id="RU361119"/>
    </source>
</evidence>
<sequence>MSFKNKESLIHLIGLVFLVAQCLCMVEGKVHFYEFVLTEKNFTKLCNTSRILVVNGSIPGPVIRVHKGDTVYVNVHNHGHYGVTIHWSIRPKSARFGLRRRRFRQRRRLFWPRRPESGSATWRDTARRGTDARSAASLPSRRVGRECAGLGAAHGVKQPRNPWSDGPEYITQCPIEPGSNFTYEVIFSTEEGTLWWHAHSDWTRAYVHGAIVILPAIGTTYPFPKPDEEDIIVLGSWYSGNLKALVDDSLYYGSDLPHSVAFTINGEPGDLCPCSKETTYHLKVDQGKTYLLRLVNAIVAADMFFAVAQHNLTIVGMDAHYIKPITTSYIMISPGQTMDILLTANQSLGQYYMAARQFWSQNVKVTVFDHVNTTAIIEYKGNYTIPSSPSFPSTLPIYKDLKAAIEFSKNFRSLASKEHPVNVPLNVTTKMYITLSISDIACRNSTCTSKGNGTDILATSANNISWSSPIATNILLAYYRNISGVYTTDFPDEPLYYFNFTADDLPDDIAITDLGTKVKVLNYNDVVEVVFQGTNLREGAGTHPIHLHGYSFYVVGTGFGNYKDETDPKDFNLVDPVEVNTIAVPKNGWLAIRFIANNPGVWFWHCHLDRHMTWGMSAVFIIKNGDTAETSIREPPPYLPPCKVPLRSWLQNNDGSNEKEN</sequence>
<feature type="domain" description="Plastocyanin-like" evidence="17">
    <location>
        <begin position="154"/>
        <end position="215"/>
    </location>
</feature>
<dbReference type="EC" id="1.10.3.2" evidence="4 13"/>
<evidence type="ECO:0000256" key="14">
    <source>
        <dbReference type="SAM" id="MobiDB-lite"/>
    </source>
</evidence>
<evidence type="ECO:0000256" key="7">
    <source>
        <dbReference type="ARBA" id="ARBA00022723"/>
    </source>
</evidence>
<dbReference type="InterPro" id="IPR034285">
    <property type="entry name" value="CuRO_2_LCC"/>
</dbReference>
<evidence type="ECO:0000259" key="16">
    <source>
        <dbReference type="Pfam" id="PF07731"/>
    </source>
</evidence>
<keyword evidence="8 13" id="KW-0677">Repeat</keyword>
<evidence type="ECO:0000256" key="11">
    <source>
        <dbReference type="ARBA" id="ARBA00023180"/>
    </source>
</evidence>
<dbReference type="InterPro" id="IPR034288">
    <property type="entry name" value="CuRO_1_LCC"/>
</dbReference>
<comment type="subcellular location">
    <subcellularLocation>
        <location evidence="2 13">Secreted</location>
        <location evidence="2 13">Extracellular space</location>
        <location evidence="2 13">Apoplast</location>
    </subcellularLocation>
</comment>
<dbReference type="InParanoid" id="A0A7N2KVL1"/>
<dbReference type="InterPro" id="IPR045087">
    <property type="entry name" value="Cu-oxidase_fam"/>
</dbReference>
<keyword evidence="13" id="KW-0732">Signal</keyword>
<keyword evidence="6 13" id="KW-0964">Secreted</keyword>
<dbReference type="EnsemblPlants" id="QL02p035687:mrna">
    <property type="protein sequence ID" value="QL02p035687:mrna"/>
    <property type="gene ID" value="QL02p035687"/>
</dbReference>
<evidence type="ECO:0000259" key="17">
    <source>
        <dbReference type="Pfam" id="PF07732"/>
    </source>
</evidence>
<feature type="domain" description="Plastocyanin-like" evidence="17">
    <location>
        <begin position="38"/>
        <end position="88"/>
    </location>
</feature>
<dbReference type="InterPro" id="IPR011707">
    <property type="entry name" value="Cu-oxidase-like_N"/>
</dbReference>
<dbReference type="CDD" id="cd13875">
    <property type="entry name" value="CuRO_2_LCC_plant"/>
    <property type="match status" value="1"/>
</dbReference>
<feature type="domain" description="Plastocyanin-like" evidence="15">
    <location>
        <begin position="230"/>
        <end position="382"/>
    </location>
</feature>
<dbReference type="Pfam" id="PF07732">
    <property type="entry name" value="Cu-oxidase_3"/>
    <property type="match status" value="2"/>
</dbReference>
<keyword evidence="10 13" id="KW-0186">Copper</keyword>
<dbReference type="Pfam" id="PF07731">
    <property type="entry name" value="Cu-oxidase_2"/>
    <property type="match status" value="1"/>
</dbReference>
<dbReference type="InterPro" id="IPR008972">
    <property type="entry name" value="Cupredoxin"/>
</dbReference>
<evidence type="ECO:0000256" key="1">
    <source>
        <dbReference type="ARBA" id="ARBA00000349"/>
    </source>
</evidence>
<dbReference type="InterPro" id="IPR002355">
    <property type="entry name" value="Cu_oxidase_Cu_BS"/>
</dbReference>
<evidence type="ECO:0000256" key="5">
    <source>
        <dbReference type="ARBA" id="ARBA00022523"/>
    </source>
</evidence>
<dbReference type="Pfam" id="PF00394">
    <property type="entry name" value="Cu-oxidase"/>
    <property type="match status" value="1"/>
</dbReference>
<keyword evidence="9 13" id="KW-0560">Oxidoreductase</keyword>
<evidence type="ECO:0000256" key="3">
    <source>
        <dbReference type="ARBA" id="ARBA00010609"/>
    </source>
</evidence>
<comment type="cofactor">
    <cofactor evidence="13">
        <name>Cu cation</name>
        <dbReference type="ChEBI" id="CHEBI:23378"/>
    </cofactor>
    <text evidence="13">Binds 4 Cu cations per monomer.</text>
</comment>
<keyword evidence="12 13" id="KW-0439">Lignin degradation</keyword>
<dbReference type="InterPro" id="IPR034289">
    <property type="entry name" value="CuRO_3_LCC"/>
</dbReference>
<comment type="function">
    <text evidence="13">Lignin degradation and detoxification of lignin-derived products.</text>
</comment>
<dbReference type="GO" id="GO:0005507">
    <property type="term" value="F:copper ion binding"/>
    <property type="evidence" value="ECO:0007669"/>
    <property type="project" value="InterPro"/>
</dbReference>
<feature type="signal peptide" evidence="13">
    <location>
        <begin position="1"/>
        <end position="28"/>
    </location>
</feature>
<dbReference type="PANTHER" id="PTHR11709:SF261">
    <property type="entry name" value="LACCASE"/>
    <property type="match status" value="1"/>
</dbReference>
<organism evidence="18 19">
    <name type="scientific">Quercus lobata</name>
    <name type="common">Valley oak</name>
    <dbReference type="NCBI Taxonomy" id="97700"/>
    <lineage>
        <taxon>Eukaryota</taxon>
        <taxon>Viridiplantae</taxon>
        <taxon>Streptophyta</taxon>
        <taxon>Embryophyta</taxon>
        <taxon>Tracheophyta</taxon>
        <taxon>Spermatophyta</taxon>
        <taxon>Magnoliopsida</taxon>
        <taxon>eudicotyledons</taxon>
        <taxon>Gunneridae</taxon>
        <taxon>Pentapetalae</taxon>
        <taxon>rosids</taxon>
        <taxon>fabids</taxon>
        <taxon>Fagales</taxon>
        <taxon>Fagaceae</taxon>
        <taxon>Quercus</taxon>
    </lineage>
</organism>